<evidence type="ECO:0000256" key="1">
    <source>
        <dbReference type="ARBA" id="ARBA00004141"/>
    </source>
</evidence>
<evidence type="ECO:0000256" key="3">
    <source>
        <dbReference type="ARBA" id="ARBA00022737"/>
    </source>
</evidence>
<dbReference type="FunFam" id="1.20.1280.290:FF:000005">
    <property type="entry name" value="PQ-loop repeat-containing protein 1"/>
    <property type="match status" value="1"/>
</dbReference>
<dbReference type="Gene3D" id="1.20.1280.290">
    <property type="match status" value="2"/>
</dbReference>
<reference evidence="9" key="1">
    <citation type="journal article" date="2023" name="G3 (Bethesda)">
        <title>Whole genome assemblies of Zophobas morio and Tenebrio molitor.</title>
        <authorList>
            <person name="Kaur S."/>
            <person name="Stinson S.A."/>
            <person name="diCenzo G.C."/>
        </authorList>
    </citation>
    <scope>NUCLEOTIDE SEQUENCE</scope>
    <source>
        <strain evidence="9">QUZm001</strain>
    </source>
</reference>
<evidence type="ECO:0000313" key="10">
    <source>
        <dbReference type="Proteomes" id="UP001168821"/>
    </source>
</evidence>
<accession>A0AA38IHL6</accession>
<dbReference type="GO" id="GO:0005829">
    <property type="term" value="C:cytosol"/>
    <property type="evidence" value="ECO:0007669"/>
    <property type="project" value="GOC"/>
</dbReference>
<feature type="transmembrane region" description="Helical" evidence="8">
    <location>
        <begin position="128"/>
        <end position="148"/>
    </location>
</feature>
<dbReference type="EMBL" id="JALNTZ010000004">
    <property type="protein sequence ID" value="KAJ3655234.1"/>
    <property type="molecule type" value="Genomic_DNA"/>
</dbReference>
<evidence type="ECO:0000256" key="5">
    <source>
        <dbReference type="ARBA" id="ARBA00023136"/>
    </source>
</evidence>
<feature type="transmembrane region" description="Helical" evidence="8">
    <location>
        <begin position="12"/>
        <end position="34"/>
    </location>
</feature>
<dbReference type="PANTHER" id="PTHR14856:SF9">
    <property type="entry name" value="PQ-LOOP REPEAT-CONTAINING PROTEIN 1"/>
    <property type="match status" value="1"/>
</dbReference>
<keyword evidence="10" id="KW-1185">Reference proteome</keyword>
<organism evidence="9 10">
    <name type="scientific">Zophobas morio</name>
    <dbReference type="NCBI Taxonomy" id="2755281"/>
    <lineage>
        <taxon>Eukaryota</taxon>
        <taxon>Metazoa</taxon>
        <taxon>Ecdysozoa</taxon>
        <taxon>Arthropoda</taxon>
        <taxon>Hexapoda</taxon>
        <taxon>Insecta</taxon>
        <taxon>Pterygota</taxon>
        <taxon>Neoptera</taxon>
        <taxon>Endopterygota</taxon>
        <taxon>Coleoptera</taxon>
        <taxon>Polyphaga</taxon>
        <taxon>Cucujiformia</taxon>
        <taxon>Tenebrionidae</taxon>
        <taxon>Zophobas</taxon>
    </lineage>
</organism>
<evidence type="ECO:0000256" key="7">
    <source>
        <dbReference type="ARBA" id="ARBA00043159"/>
    </source>
</evidence>
<keyword evidence="3" id="KW-0677">Repeat</keyword>
<feature type="transmembrane region" description="Helical" evidence="8">
    <location>
        <begin position="154"/>
        <end position="174"/>
    </location>
</feature>
<feature type="transmembrane region" description="Helical" evidence="8">
    <location>
        <begin position="46"/>
        <end position="69"/>
    </location>
</feature>
<dbReference type="FunFam" id="1.20.1280.290:FF:000008">
    <property type="entry name" value="PQ-loop repeat-containing protein 1"/>
    <property type="match status" value="1"/>
</dbReference>
<dbReference type="GO" id="GO:0045332">
    <property type="term" value="P:phospholipid translocation"/>
    <property type="evidence" value="ECO:0007669"/>
    <property type="project" value="TreeGrafter"/>
</dbReference>
<gene>
    <name evidence="9" type="ORF">Zmor_014370</name>
</gene>
<dbReference type="SMART" id="SM00679">
    <property type="entry name" value="CTNS"/>
    <property type="match status" value="2"/>
</dbReference>
<evidence type="ECO:0000256" key="2">
    <source>
        <dbReference type="ARBA" id="ARBA00022692"/>
    </source>
</evidence>
<dbReference type="Proteomes" id="UP001168821">
    <property type="component" value="Unassembled WGS sequence"/>
</dbReference>
<sequence length="249" mass="28965">MDWVISDELSLTVGAVVGWISAGAMIIGGVIPYIPQYRQIKKSQDAEGFSLLVCLALLIANTLRIMFWFGKHFEYPLLIQSIIMNVTMFIMIHLCVRVRNRNQLMQARQRIFTDFDIKYFWNWNDFQSYIDCMLVFTIATSIMMYLFIDKIIFVEIMGFLAVFTEAMLGTPQLVKNFKNKSTEGMSLTMVIMWTCGDVFKTLYFLFREAPIQFWICGSVQVAVDVLILMQVYIYRGNTEPQRVRSHRGD</sequence>
<feature type="transmembrane region" description="Helical" evidence="8">
    <location>
        <begin position="186"/>
        <end position="205"/>
    </location>
</feature>
<keyword evidence="4 8" id="KW-1133">Transmembrane helix</keyword>
<dbReference type="Pfam" id="PF04193">
    <property type="entry name" value="PQ-loop"/>
    <property type="match status" value="2"/>
</dbReference>
<dbReference type="InterPro" id="IPR006603">
    <property type="entry name" value="PQ-loop_rpt"/>
</dbReference>
<proteinExistence type="predicted"/>
<keyword evidence="2 8" id="KW-0812">Transmembrane</keyword>
<protein>
    <recommendedName>
        <fullName evidence="6">Solute carrier family 66 member 2</fullName>
    </recommendedName>
    <alternativeName>
        <fullName evidence="7">PQ-loop repeat-containing protein 1</fullName>
    </alternativeName>
</protein>
<evidence type="ECO:0000256" key="6">
    <source>
        <dbReference type="ARBA" id="ARBA00040648"/>
    </source>
</evidence>
<feature type="transmembrane region" description="Helical" evidence="8">
    <location>
        <begin position="211"/>
        <end position="234"/>
    </location>
</feature>
<evidence type="ECO:0000256" key="4">
    <source>
        <dbReference type="ARBA" id="ARBA00022989"/>
    </source>
</evidence>
<dbReference type="GO" id="GO:0005802">
    <property type="term" value="C:trans-Golgi network"/>
    <property type="evidence" value="ECO:0007669"/>
    <property type="project" value="TreeGrafter"/>
</dbReference>
<dbReference type="GO" id="GO:0042147">
    <property type="term" value="P:retrograde transport, endosome to Golgi"/>
    <property type="evidence" value="ECO:0007669"/>
    <property type="project" value="TreeGrafter"/>
</dbReference>
<dbReference type="InterPro" id="IPR052241">
    <property type="entry name" value="SLC66/Scramblase_ANY1"/>
</dbReference>
<dbReference type="AlphaFoldDB" id="A0AA38IHL6"/>
<comment type="caution">
    <text evidence="9">The sequence shown here is derived from an EMBL/GenBank/DDBJ whole genome shotgun (WGS) entry which is preliminary data.</text>
</comment>
<name>A0AA38IHL6_9CUCU</name>
<dbReference type="GO" id="GO:0005768">
    <property type="term" value="C:endosome"/>
    <property type="evidence" value="ECO:0007669"/>
    <property type="project" value="TreeGrafter"/>
</dbReference>
<keyword evidence="5 8" id="KW-0472">Membrane</keyword>
<dbReference type="GO" id="GO:0016020">
    <property type="term" value="C:membrane"/>
    <property type="evidence" value="ECO:0007669"/>
    <property type="project" value="UniProtKB-SubCell"/>
</dbReference>
<evidence type="ECO:0000313" key="9">
    <source>
        <dbReference type="EMBL" id="KAJ3655234.1"/>
    </source>
</evidence>
<evidence type="ECO:0000256" key="8">
    <source>
        <dbReference type="SAM" id="Phobius"/>
    </source>
</evidence>
<comment type="subcellular location">
    <subcellularLocation>
        <location evidence="1">Membrane</location>
        <topology evidence="1">Multi-pass membrane protein</topology>
    </subcellularLocation>
</comment>
<dbReference type="PANTHER" id="PTHR14856">
    <property type="entry name" value="PQ-LOOP REPEAT-CONTAINING PROTEIN 1-LIKE PROTEIN"/>
    <property type="match status" value="1"/>
</dbReference>
<feature type="transmembrane region" description="Helical" evidence="8">
    <location>
        <begin position="75"/>
        <end position="96"/>
    </location>
</feature>